<proteinExistence type="evidence at transcript level"/>
<dbReference type="AlphaFoldDB" id="A0A2K8JLI0"/>
<feature type="signal peptide" evidence="1">
    <location>
        <begin position="1"/>
        <end position="25"/>
    </location>
</feature>
<reference evidence="2" key="1">
    <citation type="journal article" date="2018" name="Cell. Mol. Life Sci.">
        <title>Giant fish-killing water bug reveals ancient and dynamic venom evolution in Heteroptera.</title>
        <authorList>
            <person name="Walker A.A."/>
            <person name="Hernandez-Vargas M.J."/>
            <person name="Corzo G."/>
            <person name="Fry B.G."/>
            <person name="King G.F."/>
        </authorList>
    </citation>
    <scope>NUCLEOTIDE SEQUENCE</scope>
</reference>
<evidence type="ECO:0000313" key="2">
    <source>
        <dbReference type="EMBL" id="ATU82437.1"/>
    </source>
</evidence>
<keyword evidence="1" id="KW-0732">Signal</keyword>
<accession>A0A2K8JLI0</accession>
<sequence length="57" mass="6046">MSMKLAFMFLVLSLVLAFMVETGAALDMVKRAAAPQDGGDDDEQSRLSLAAIESLLG</sequence>
<feature type="chain" id="PRO_5018010329" evidence="1">
    <location>
        <begin position="26"/>
        <end position="57"/>
    </location>
</feature>
<dbReference type="EMBL" id="MF683296">
    <property type="protein sequence ID" value="ATU82437.1"/>
    <property type="molecule type" value="mRNA"/>
</dbReference>
<name>A0A2K8JLI0_9HEMI</name>
<evidence type="ECO:0000256" key="1">
    <source>
        <dbReference type="SAM" id="SignalP"/>
    </source>
</evidence>
<organism evidence="2">
    <name type="scientific">Lethocerus distinctifemur</name>
    <dbReference type="NCBI Taxonomy" id="280095"/>
    <lineage>
        <taxon>Eukaryota</taxon>
        <taxon>Metazoa</taxon>
        <taxon>Ecdysozoa</taxon>
        <taxon>Arthropoda</taxon>
        <taxon>Hexapoda</taxon>
        <taxon>Insecta</taxon>
        <taxon>Pterygota</taxon>
        <taxon>Neoptera</taxon>
        <taxon>Paraneoptera</taxon>
        <taxon>Hemiptera</taxon>
        <taxon>Heteroptera</taxon>
        <taxon>Panheteroptera</taxon>
        <taxon>Nepomorpha</taxon>
        <taxon>Belostomatidae</taxon>
        <taxon>Lethocerinae</taxon>
        <taxon>Lethocerus</taxon>
    </lineage>
</organism>
<protein>
    <submittedName>
        <fullName evidence="2">Venom antimicrobial-like peptide Ld7a</fullName>
    </submittedName>
</protein>